<dbReference type="InterPro" id="IPR002397">
    <property type="entry name" value="Cyt_P450_B"/>
</dbReference>
<evidence type="ECO:0000313" key="3">
    <source>
        <dbReference type="EMBL" id="PWA10211.1"/>
    </source>
</evidence>
<keyword evidence="2" id="KW-0479">Metal-binding</keyword>
<evidence type="ECO:0000256" key="2">
    <source>
        <dbReference type="RuleBase" id="RU000461"/>
    </source>
</evidence>
<dbReference type="PROSITE" id="PS00086">
    <property type="entry name" value="CYTOCHROME_P450"/>
    <property type="match status" value="1"/>
</dbReference>
<protein>
    <recommendedName>
        <fullName evidence="5">Cytochrome P450</fullName>
    </recommendedName>
</protein>
<name>A0A2U1JYB0_9FLAO</name>
<dbReference type="InterPro" id="IPR001128">
    <property type="entry name" value="Cyt_P450"/>
</dbReference>
<dbReference type="GO" id="GO:0005506">
    <property type="term" value="F:iron ion binding"/>
    <property type="evidence" value="ECO:0007669"/>
    <property type="project" value="InterPro"/>
</dbReference>
<comment type="similarity">
    <text evidence="1 2">Belongs to the cytochrome P450 family.</text>
</comment>
<evidence type="ECO:0000313" key="4">
    <source>
        <dbReference type="Proteomes" id="UP000245618"/>
    </source>
</evidence>
<keyword evidence="2" id="KW-0560">Oxidoreductase</keyword>
<evidence type="ECO:0000256" key="1">
    <source>
        <dbReference type="ARBA" id="ARBA00010617"/>
    </source>
</evidence>
<dbReference type="Proteomes" id="UP000245618">
    <property type="component" value="Unassembled WGS sequence"/>
</dbReference>
<dbReference type="Gene3D" id="1.10.630.10">
    <property type="entry name" value="Cytochrome P450"/>
    <property type="match status" value="1"/>
</dbReference>
<dbReference type="PRINTS" id="PR00359">
    <property type="entry name" value="BP450"/>
</dbReference>
<dbReference type="GO" id="GO:0020037">
    <property type="term" value="F:heme binding"/>
    <property type="evidence" value="ECO:0007669"/>
    <property type="project" value="InterPro"/>
</dbReference>
<dbReference type="GO" id="GO:0004497">
    <property type="term" value="F:monooxygenase activity"/>
    <property type="evidence" value="ECO:0007669"/>
    <property type="project" value="UniProtKB-KW"/>
</dbReference>
<reference evidence="3 4" key="1">
    <citation type="submission" date="2018-04" db="EMBL/GenBank/DDBJ databases">
        <title>Flavobacterium sp. nov., isolated from glacier ice.</title>
        <authorList>
            <person name="Liu Q."/>
            <person name="Xin Y.-H."/>
        </authorList>
    </citation>
    <scope>NUCLEOTIDE SEQUENCE [LARGE SCALE GENOMIC DNA]</scope>
    <source>
        <strain evidence="3 4">LB2P30</strain>
    </source>
</reference>
<dbReference type="PANTHER" id="PTHR46696">
    <property type="entry name" value="P450, PUTATIVE (EUROFUNG)-RELATED"/>
    <property type="match status" value="1"/>
</dbReference>
<dbReference type="EMBL" id="QCZH01000004">
    <property type="protein sequence ID" value="PWA10211.1"/>
    <property type="molecule type" value="Genomic_DNA"/>
</dbReference>
<dbReference type="GO" id="GO:0016705">
    <property type="term" value="F:oxidoreductase activity, acting on paired donors, with incorporation or reduction of molecular oxygen"/>
    <property type="evidence" value="ECO:0007669"/>
    <property type="project" value="InterPro"/>
</dbReference>
<evidence type="ECO:0008006" key="5">
    <source>
        <dbReference type="Google" id="ProtNLM"/>
    </source>
</evidence>
<keyword evidence="2" id="KW-0503">Monooxygenase</keyword>
<comment type="caution">
    <text evidence="3">The sequence shown here is derived from an EMBL/GenBank/DDBJ whole genome shotgun (WGS) entry which is preliminary data.</text>
</comment>
<keyword evidence="2" id="KW-0408">Iron</keyword>
<keyword evidence="2" id="KW-0349">Heme</keyword>
<dbReference type="PANTHER" id="PTHR46696:SF1">
    <property type="entry name" value="CYTOCHROME P450 YJIB-RELATED"/>
    <property type="match status" value="1"/>
</dbReference>
<proteinExistence type="inferred from homology"/>
<gene>
    <name evidence="3" type="ORF">DB891_05810</name>
</gene>
<keyword evidence="4" id="KW-1185">Reference proteome</keyword>
<accession>A0A2U1JYB0</accession>
<organism evidence="3 4">
    <name type="scientific">Flavobacterium laiguense</name>
    <dbReference type="NCBI Taxonomy" id="2169409"/>
    <lineage>
        <taxon>Bacteria</taxon>
        <taxon>Pseudomonadati</taxon>
        <taxon>Bacteroidota</taxon>
        <taxon>Flavobacteriia</taxon>
        <taxon>Flavobacteriales</taxon>
        <taxon>Flavobacteriaceae</taxon>
        <taxon>Flavobacterium</taxon>
    </lineage>
</organism>
<dbReference type="InterPro" id="IPR036396">
    <property type="entry name" value="Cyt_P450_sf"/>
</dbReference>
<dbReference type="PRINTS" id="PR00385">
    <property type="entry name" value="P450"/>
</dbReference>
<sequence length="393" mass="45834">MDSESNIKWNPFSPNYSEDPYPHLKNCRDNNPVQRMSDDSYFIFDYKHVSKFLKEKKFKVHSLSEYLGEKETYIFKNVENGCPYLSKATELWPMFLNDDIHRKIRRAITKAFYSLELADLLNESLETTLGTFENKETFNLVDFCGIYINHFIKKALNIDVEEYEQIKQYSNLLAKSQELYIPKQVYQEINAEILSRKNVFKNSIFKDVILEETKGLNLDDDQLYSIMMISFMAAFETSKDNLSLGLYEILKNPELIEFILKSDTKELKTIIEEIFRFSTPLQYTIRINPYSINVGDCFIPENSKLYLCIASANRDEKIFTQPDELIPNRVVNPHLSFGAGAHQCIGATIARQEMEISLVPMLRFLKNYSVTDVKWSKQILMRTANTITVCKKS</sequence>
<dbReference type="RefSeq" id="WP_116761526.1">
    <property type="nucleotide sequence ID" value="NZ_QCZH01000004.1"/>
</dbReference>
<dbReference type="AlphaFoldDB" id="A0A2U1JYB0"/>
<dbReference type="Pfam" id="PF00067">
    <property type="entry name" value="p450"/>
    <property type="match status" value="1"/>
</dbReference>
<dbReference type="OrthoDB" id="9801155at2"/>
<dbReference type="InterPro" id="IPR017972">
    <property type="entry name" value="Cyt_P450_CS"/>
</dbReference>
<dbReference type="SUPFAM" id="SSF48264">
    <property type="entry name" value="Cytochrome P450"/>
    <property type="match status" value="1"/>
</dbReference>